<feature type="compositionally biased region" description="Basic residues" evidence="6">
    <location>
        <begin position="462"/>
        <end position="471"/>
    </location>
</feature>
<dbReference type="VEuPathDB" id="GiardiaDB:QR46_0073"/>
<evidence type="ECO:0000256" key="1">
    <source>
        <dbReference type="ARBA" id="ARBA00012513"/>
    </source>
</evidence>
<keyword evidence="8" id="KW-0723">Serine/threonine-protein kinase</keyword>
<dbReference type="InterPro" id="IPR050660">
    <property type="entry name" value="NEK_Ser/Thr_kinase"/>
</dbReference>
<proteinExistence type="predicted"/>
<dbReference type="PANTHER" id="PTHR43671">
    <property type="entry name" value="SERINE/THREONINE-PROTEIN KINASE NEK"/>
    <property type="match status" value="1"/>
</dbReference>
<keyword evidence="5" id="KW-0067">ATP-binding</keyword>
<dbReference type="PROSITE" id="PS50011">
    <property type="entry name" value="PROTEIN_KINASE_DOM"/>
    <property type="match status" value="1"/>
</dbReference>
<name>A0A132P0T8_GIAIN</name>
<dbReference type="Proteomes" id="UP000070089">
    <property type="component" value="Unassembled WGS sequence"/>
</dbReference>
<dbReference type="SUPFAM" id="SSF56112">
    <property type="entry name" value="Protein kinase-like (PK-like)"/>
    <property type="match status" value="1"/>
</dbReference>
<keyword evidence="3" id="KW-0547">Nucleotide-binding</keyword>
<comment type="caution">
    <text evidence="8">The sequence shown here is derived from an EMBL/GenBank/DDBJ whole genome shotgun (WGS) entry which is preliminary data.</text>
</comment>
<dbReference type="SMART" id="SM00220">
    <property type="entry name" value="S_TKc"/>
    <property type="match status" value="1"/>
</dbReference>
<feature type="domain" description="Protein kinase" evidence="7">
    <location>
        <begin position="16"/>
        <end position="288"/>
    </location>
</feature>
<accession>A0A132P0T8</accession>
<dbReference type="Pfam" id="PF00069">
    <property type="entry name" value="Pkinase"/>
    <property type="match status" value="1"/>
</dbReference>
<dbReference type="OrthoDB" id="4062651at2759"/>
<dbReference type="PANTHER" id="PTHR43671:SF13">
    <property type="entry name" value="SERINE_THREONINE-PROTEIN KINASE NEK2"/>
    <property type="match status" value="1"/>
</dbReference>
<feature type="region of interest" description="Disordered" evidence="6">
    <location>
        <begin position="385"/>
        <end position="471"/>
    </location>
</feature>
<dbReference type="EC" id="2.7.11.1" evidence="1"/>
<evidence type="ECO:0000256" key="2">
    <source>
        <dbReference type="ARBA" id="ARBA00022679"/>
    </source>
</evidence>
<organism evidence="8 9">
    <name type="scientific">Giardia duodenalis assemblage B</name>
    <dbReference type="NCBI Taxonomy" id="1394984"/>
    <lineage>
        <taxon>Eukaryota</taxon>
        <taxon>Metamonada</taxon>
        <taxon>Diplomonadida</taxon>
        <taxon>Hexamitidae</taxon>
        <taxon>Giardiinae</taxon>
        <taxon>Giardia</taxon>
    </lineage>
</organism>
<dbReference type="CDD" id="cd00180">
    <property type="entry name" value="PKc"/>
    <property type="match status" value="1"/>
</dbReference>
<evidence type="ECO:0000313" key="8">
    <source>
        <dbReference type="EMBL" id="KWX15934.1"/>
    </source>
</evidence>
<dbReference type="GO" id="GO:0004674">
    <property type="term" value="F:protein serine/threonine kinase activity"/>
    <property type="evidence" value="ECO:0007669"/>
    <property type="project" value="UniProtKB-KW"/>
</dbReference>
<evidence type="ECO:0000256" key="3">
    <source>
        <dbReference type="ARBA" id="ARBA00022741"/>
    </source>
</evidence>
<dbReference type="AlphaFoldDB" id="A0A132P0T8"/>
<evidence type="ECO:0000313" key="9">
    <source>
        <dbReference type="Proteomes" id="UP000070089"/>
    </source>
</evidence>
<reference evidence="8 9" key="1">
    <citation type="journal article" date="2015" name="Mol. Biochem. Parasitol.">
        <title>Identification of polymorphic genes for use in assemblage B genotyping assays through comparative genomics of multiple assemblage B Giardia duodenalis isolates.</title>
        <authorList>
            <person name="Wielinga C."/>
            <person name="Thompson R.C."/>
            <person name="Monis P."/>
            <person name="Ryan U."/>
        </authorList>
    </citation>
    <scope>NUCLEOTIDE SEQUENCE [LARGE SCALE GENOMIC DNA]</scope>
    <source>
        <strain evidence="8 9">BAH15c1</strain>
    </source>
</reference>
<gene>
    <name evidence="8" type="ORF">QR46_0073</name>
</gene>
<evidence type="ECO:0000256" key="4">
    <source>
        <dbReference type="ARBA" id="ARBA00022777"/>
    </source>
</evidence>
<evidence type="ECO:0000259" key="7">
    <source>
        <dbReference type="PROSITE" id="PS50011"/>
    </source>
</evidence>
<keyword evidence="2" id="KW-0808">Transferase</keyword>
<dbReference type="EMBL" id="JXTI01000001">
    <property type="protein sequence ID" value="KWX15934.1"/>
    <property type="molecule type" value="Genomic_DNA"/>
</dbReference>
<dbReference type="Gene3D" id="1.10.510.10">
    <property type="entry name" value="Transferase(Phosphotransferase) domain 1"/>
    <property type="match status" value="1"/>
</dbReference>
<protein>
    <recommendedName>
        <fullName evidence="1">non-specific serine/threonine protein kinase</fullName>
        <ecNumber evidence="1">2.7.11.1</ecNumber>
    </recommendedName>
</protein>
<dbReference type="InterPro" id="IPR000719">
    <property type="entry name" value="Prot_kinase_dom"/>
</dbReference>
<feature type="compositionally biased region" description="Basic residues" evidence="6">
    <location>
        <begin position="429"/>
        <end position="438"/>
    </location>
</feature>
<sequence>MATPMDYYADLSFSELTLPSVTALEGMAEVYREPPTILEAGSAIIEFNTQGLPDIVLKKYPVAGLRRFDAAGVHAVLMQMTKASGPNILETSTLQYYASYATYEITHPYCVGGSLEMLLHERQSTNTPFSPSDIWKLFAQIVSGLLQLYSSTGVSDDYGELTYLLHGSLTPSNILFDARGTVLLSDYGLYQIRPLFGKKDRYPSFLAPELQGSNAEYTEAVDVWGLGCILYSLCVLHPPQFAPRELRRGINIYSRSCPADIRLLLLRCLGLNPTSRPSVFEIATLPSVREACPELNSMLNLRSKLSERLHNVSFADNDIHINTKVKESDKRRPSVDIQSMKITDKVNPQSTEVFHSILAAVAEAEADFDFGSDVEPEKLIAAQKRATSLEKPRNDMYAADAGGESDSDGLQEPEPPAGGPARSRAESSRRRKARRRTRSQSYGRTLPGLVLSAGFEGARPPGYHRRLVSRK</sequence>
<dbReference type="InterPro" id="IPR011009">
    <property type="entry name" value="Kinase-like_dom_sf"/>
</dbReference>
<evidence type="ECO:0000256" key="6">
    <source>
        <dbReference type="SAM" id="MobiDB-lite"/>
    </source>
</evidence>
<evidence type="ECO:0000256" key="5">
    <source>
        <dbReference type="ARBA" id="ARBA00022840"/>
    </source>
</evidence>
<dbReference type="GO" id="GO:0005524">
    <property type="term" value="F:ATP binding"/>
    <property type="evidence" value="ECO:0007669"/>
    <property type="project" value="UniProtKB-KW"/>
</dbReference>
<keyword evidence="4 8" id="KW-0418">Kinase</keyword>